<sequence>MESYRGKPFLLHVWATWCGPCKQELPKLNGFLAKNPNALIVPVAIASGDAAKVASFLTQAQDAAISAWVVDKAAFKAWYHAPSLEIPVTLLIDGQGHVRAISDGGLDWGAADAATQLSKVLAHAR</sequence>
<dbReference type="Gene3D" id="3.40.30.10">
    <property type="entry name" value="Glutaredoxin"/>
    <property type="match status" value="1"/>
</dbReference>
<protein>
    <submittedName>
        <fullName evidence="6">Thiol:disulfide interchange protein I</fullName>
    </submittedName>
</protein>
<dbReference type="SUPFAM" id="SSF52833">
    <property type="entry name" value="Thioredoxin-like"/>
    <property type="match status" value="1"/>
</dbReference>
<evidence type="ECO:0000256" key="2">
    <source>
        <dbReference type="ARBA" id="ARBA00022748"/>
    </source>
</evidence>
<keyword evidence="2" id="KW-0201">Cytochrome c-type biogenesis</keyword>
<keyword evidence="3" id="KW-1015">Disulfide bond</keyword>
<comment type="caution">
    <text evidence="6">The sequence shown here is derived from an EMBL/GenBank/DDBJ whole genome shotgun (WGS) entry which is preliminary data.</text>
</comment>
<dbReference type="InterPro" id="IPR050553">
    <property type="entry name" value="Thioredoxin_ResA/DsbE_sf"/>
</dbReference>
<dbReference type="CDD" id="cd02966">
    <property type="entry name" value="TlpA_like_family"/>
    <property type="match status" value="1"/>
</dbReference>
<evidence type="ECO:0000313" key="7">
    <source>
        <dbReference type="Proteomes" id="UP001062443"/>
    </source>
</evidence>
<dbReference type="PROSITE" id="PS51352">
    <property type="entry name" value="THIOREDOXIN_2"/>
    <property type="match status" value="1"/>
</dbReference>
<accession>A0ABQ0QLT9</accession>
<proteinExistence type="predicted"/>
<dbReference type="EMBL" id="BAQB01000134">
    <property type="protein sequence ID" value="GBR49793.1"/>
    <property type="molecule type" value="Genomic_DNA"/>
</dbReference>
<evidence type="ECO:0000256" key="4">
    <source>
        <dbReference type="ARBA" id="ARBA00023284"/>
    </source>
</evidence>
<dbReference type="InterPro" id="IPR013766">
    <property type="entry name" value="Thioredoxin_domain"/>
</dbReference>
<name>A0ABQ0QLT9_9PROT</name>
<dbReference type="InterPro" id="IPR036249">
    <property type="entry name" value="Thioredoxin-like_sf"/>
</dbReference>
<evidence type="ECO:0000259" key="5">
    <source>
        <dbReference type="PROSITE" id="PS51352"/>
    </source>
</evidence>
<keyword evidence="7" id="KW-1185">Reference proteome</keyword>
<dbReference type="PROSITE" id="PS00194">
    <property type="entry name" value="THIOREDOXIN_1"/>
    <property type="match status" value="1"/>
</dbReference>
<evidence type="ECO:0000313" key="6">
    <source>
        <dbReference type="EMBL" id="GBR49793.1"/>
    </source>
</evidence>
<comment type="subcellular location">
    <subcellularLocation>
        <location evidence="1">Cell envelope</location>
    </subcellularLocation>
</comment>
<keyword evidence="4" id="KW-0676">Redox-active center</keyword>
<dbReference type="PANTHER" id="PTHR42852:SF6">
    <property type="entry name" value="THIOL:DISULFIDE INTERCHANGE PROTEIN DSBE"/>
    <property type="match status" value="1"/>
</dbReference>
<organism evidence="6 7">
    <name type="scientific">Neokomagataea tanensis NBRC 106556</name>
    <dbReference type="NCBI Taxonomy" id="1223519"/>
    <lineage>
        <taxon>Bacteria</taxon>
        <taxon>Pseudomonadati</taxon>
        <taxon>Pseudomonadota</taxon>
        <taxon>Alphaproteobacteria</taxon>
        <taxon>Acetobacterales</taxon>
        <taxon>Acetobacteraceae</taxon>
        <taxon>Neokomagataea</taxon>
    </lineage>
</organism>
<evidence type="ECO:0000256" key="3">
    <source>
        <dbReference type="ARBA" id="ARBA00023157"/>
    </source>
</evidence>
<dbReference type="Pfam" id="PF00578">
    <property type="entry name" value="AhpC-TSA"/>
    <property type="match status" value="1"/>
</dbReference>
<evidence type="ECO:0000256" key="1">
    <source>
        <dbReference type="ARBA" id="ARBA00004196"/>
    </source>
</evidence>
<reference evidence="6" key="1">
    <citation type="submission" date="2013-04" db="EMBL/GenBank/DDBJ databases">
        <title>The genome sequencing project of 58 acetic acid bacteria.</title>
        <authorList>
            <person name="Okamoto-Kainuma A."/>
            <person name="Ishikawa M."/>
            <person name="Umino S."/>
            <person name="Koizumi Y."/>
            <person name="Shiwa Y."/>
            <person name="Yoshikawa H."/>
            <person name="Matsutani M."/>
            <person name="Matsushita K."/>
        </authorList>
    </citation>
    <scope>NUCLEOTIDE SEQUENCE</scope>
    <source>
        <strain evidence="6">NBRC 106556</strain>
    </source>
</reference>
<dbReference type="InterPro" id="IPR000866">
    <property type="entry name" value="AhpC/TSA"/>
</dbReference>
<feature type="domain" description="Thioredoxin" evidence="5">
    <location>
        <begin position="1"/>
        <end position="125"/>
    </location>
</feature>
<dbReference type="Proteomes" id="UP001062443">
    <property type="component" value="Unassembled WGS sequence"/>
</dbReference>
<dbReference type="PANTHER" id="PTHR42852">
    <property type="entry name" value="THIOL:DISULFIDE INTERCHANGE PROTEIN DSBE"/>
    <property type="match status" value="1"/>
</dbReference>
<dbReference type="InterPro" id="IPR017937">
    <property type="entry name" value="Thioredoxin_CS"/>
</dbReference>
<gene>
    <name evidence="6" type="ORF">AA106556_2130</name>
</gene>